<comment type="caution">
    <text evidence="1">The sequence shown here is derived from an EMBL/GenBank/DDBJ whole genome shotgun (WGS) entry which is preliminary data.</text>
</comment>
<name>U2E8K2_9BACE</name>
<accession>U2E8K2</accession>
<gene>
    <name evidence="1" type="ORF">HMPREF1981_00231</name>
</gene>
<proteinExistence type="predicted"/>
<dbReference type="HOGENOM" id="CLU_1173596_0_0_10"/>
<sequence>MLHCLIATDSLPINVFKGILPIFKRWIFGEKDLSDLTSDKIRLLLQNSMIKYNEFNTKQLLPFGDEIFAQYLLNRKSEYLKIPSDISYSKDLVSILFGSTDLTIKEKSSLLPYVQADHLEDNRDLAEQIIVVLQQESVDLNHAVLCEILANSKRIEEKNHIINQTILKKDDLTEEEIDTFLKTLPEPYCVIAKRGKNPAIPKKDYSMQLVEILYNINYISSFTPEKDIIRIYTKKT</sequence>
<organism evidence="1 2">
    <name type="scientific">Bacteroides pyogenes F0041</name>
    <dbReference type="NCBI Taxonomy" id="1321819"/>
    <lineage>
        <taxon>Bacteria</taxon>
        <taxon>Pseudomonadati</taxon>
        <taxon>Bacteroidota</taxon>
        <taxon>Bacteroidia</taxon>
        <taxon>Bacteroidales</taxon>
        <taxon>Bacteroidaceae</taxon>
        <taxon>Bacteroides</taxon>
    </lineage>
</organism>
<evidence type="ECO:0000313" key="1">
    <source>
        <dbReference type="EMBL" id="ERI88861.1"/>
    </source>
</evidence>
<dbReference type="AlphaFoldDB" id="U2E8K2"/>
<protein>
    <submittedName>
        <fullName evidence="1">Uncharacterized protein</fullName>
    </submittedName>
</protein>
<evidence type="ECO:0000313" key="2">
    <source>
        <dbReference type="Proteomes" id="UP000016496"/>
    </source>
</evidence>
<dbReference type="EMBL" id="AWSV01000015">
    <property type="protein sequence ID" value="ERI88861.1"/>
    <property type="molecule type" value="Genomic_DNA"/>
</dbReference>
<dbReference type="Proteomes" id="UP000016496">
    <property type="component" value="Unassembled WGS sequence"/>
</dbReference>
<dbReference type="PATRIC" id="fig|1321819.3.peg.218"/>
<reference evidence="1 2" key="1">
    <citation type="submission" date="2013-08" db="EMBL/GenBank/DDBJ databases">
        <authorList>
            <person name="Weinstock G."/>
            <person name="Sodergren E."/>
            <person name="Wylie T."/>
            <person name="Fulton L."/>
            <person name="Fulton R."/>
            <person name="Fronick C."/>
            <person name="O'Laughlin M."/>
            <person name="Godfrey J."/>
            <person name="Miner T."/>
            <person name="Herter B."/>
            <person name="Appelbaum E."/>
            <person name="Cordes M."/>
            <person name="Lek S."/>
            <person name="Wollam A."/>
            <person name="Pepin K.H."/>
            <person name="Palsikar V.B."/>
            <person name="Mitreva M."/>
            <person name="Wilson R.K."/>
        </authorList>
    </citation>
    <scope>NUCLEOTIDE SEQUENCE [LARGE SCALE GENOMIC DNA]</scope>
    <source>
        <strain evidence="1 2">F0041</strain>
    </source>
</reference>